<dbReference type="AlphaFoldDB" id="A0A951UNH5"/>
<dbReference type="SUPFAM" id="SSF53901">
    <property type="entry name" value="Thiolase-like"/>
    <property type="match status" value="1"/>
</dbReference>
<comment type="caution">
    <text evidence="6">The sequence shown here is derived from an EMBL/GenBank/DDBJ whole genome shotgun (WGS) entry which is preliminary data.</text>
</comment>
<evidence type="ECO:0000259" key="5">
    <source>
        <dbReference type="PROSITE" id="PS50075"/>
    </source>
</evidence>
<reference evidence="6" key="2">
    <citation type="journal article" date="2022" name="Microbiol. Resour. Announc.">
        <title>Metagenome Sequencing to Explore Phylogenomics of Terrestrial Cyanobacteria.</title>
        <authorList>
            <person name="Ward R.D."/>
            <person name="Stajich J.E."/>
            <person name="Johansen J.R."/>
            <person name="Huntemann M."/>
            <person name="Clum A."/>
            <person name="Foster B."/>
            <person name="Foster B."/>
            <person name="Roux S."/>
            <person name="Palaniappan K."/>
            <person name="Varghese N."/>
            <person name="Mukherjee S."/>
            <person name="Reddy T.B.K."/>
            <person name="Daum C."/>
            <person name="Copeland A."/>
            <person name="Chen I.A."/>
            <person name="Ivanova N.N."/>
            <person name="Kyrpides N.C."/>
            <person name="Shapiro N."/>
            <person name="Eloe-Fadrosh E.A."/>
            <person name="Pietrasiak N."/>
        </authorList>
    </citation>
    <scope>NUCLEOTIDE SEQUENCE</scope>
    <source>
        <strain evidence="6">UHER 2000/2452</strain>
    </source>
</reference>
<dbReference type="PANTHER" id="PTHR34069:SF3">
    <property type="entry name" value="ACYL-COA:ACYL-COA ALKYLTRANSFERASE"/>
    <property type="match status" value="1"/>
</dbReference>
<dbReference type="Pfam" id="PF00550">
    <property type="entry name" value="PP-binding"/>
    <property type="match status" value="1"/>
</dbReference>
<proteinExistence type="predicted"/>
<reference evidence="6" key="1">
    <citation type="submission" date="2021-05" db="EMBL/GenBank/DDBJ databases">
        <authorList>
            <person name="Pietrasiak N."/>
            <person name="Ward R."/>
            <person name="Stajich J.E."/>
            <person name="Kurbessoian T."/>
        </authorList>
    </citation>
    <scope>NUCLEOTIDE SEQUENCE</scope>
    <source>
        <strain evidence="6">UHER 2000/2452</strain>
    </source>
</reference>
<dbReference type="InterPro" id="IPR036736">
    <property type="entry name" value="ACP-like_sf"/>
</dbReference>
<keyword evidence="1" id="KW-0596">Phosphopantetheine</keyword>
<organism evidence="6 7">
    <name type="scientific">Drouetiella hepatica Uher 2000/2452</name>
    <dbReference type="NCBI Taxonomy" id="904376"/>
    <lineage>
        <taxon>Bacteria</taxon>
        <taxon>Bacillati</taxon>
        <taxon>Cyanobacteriota</taxon>
        <taxon>Cyanophyceae</taxon>
        <taxon>Oculatellales</taxon>
        <taxon>Oculatellaceae</taxon>
        <taxon>Drouetiella</taxon>
    </lineage>
</organism>
<dbReference type="InterPro" id="IPR013747">
    <property type="entry name" value="ACP_syn_III_C"/>
</dbReference>
<dbReference type="PANTHER" id="PTHR34069">
    <property type="entry name" value="3-OXOACYL-[ACYL-CARRIER-PROTEIN] SYNTHASE 3"/>
    <property type="match status" value="1"/>
</dbReference>
<keyword evidence="2" id="KW-0597">Phosphoprotein</keyword>
<dbReference type="Pfam" id="PF08545">
    <property type="entry name" value="ACP_syn_III"/>
    <property type="match status" value="1"/>
</dbReference>
<dbReference type="Gene3D" id="3.40.47.10">
    <property type="match status" value="1"/>
</dbReference>
<feature type="domain" description="Carrier" evidence="5">
    <location>
        <begin position="396"/>
        <end position="476"/>
    </location>
</feature>
<evidence type="ECO:0000313" key="6">
    <source>
        <dbReference type="EMBL" id="MBW4660741.1"/>
    </source>
</evidence>
<dbReference type="EMBL" id="JAHHHD010000025">
    <property type="protein sequence ID" value="MBW4660741.1"/>
    <property type="molecule type" value="Genomic_DNA"/>
</dbReference>
<keyword evidence="4" id="KW-0012">Acyltransferase</keyword>
<protein>
    <submittedName>
        <fullName evidence="6">3-oxoacyl-ACP synthase</fullName>
    </submittedName>
</protein>
<evidence type="ECO:0000256" key="4">
    <source>
        <dbReference type="ARBA" id="ARBA00023315"/>
    </source>
</evidence>
<sequence>MTGSAVGICSLAVSFPSVIRTNEYWYETFPELANAQAKRVRSSKTRSSYSNPELDIWSQEVAPYLNDPFRGNVERRILAEAESPLMLECCAAQDALAAANLCPDDIELAIASTLFSELGGNAPYLARQLGLRCPAWNLESTCSSALVALQTAHRLVQAGEYRNALVVVSQFGSRAVDEADTLSWSMGDGVGALVVSSLQPNQGILSISLISTRETCGAYAHELVADAQGVPRMRTRTGENASAIAETAVAFVRTCCEEAVKKAGVQLDQIDFFAFNTPTAWYASVCARSLGIDPARTINLYPRYANVGAVLPIANLYHAAASGKLRENDLVLVYTNGAGATAGATVMRWGKAGLGTMPAPPLRVTAEQEKVLCAGADVAEKSFDSGILSREELLKAEPTQRQQRLEAYLLNWLATSLQLPPTQLTSQQSFATLLDSLLALTLKSRIETDLQVQVPMEQFFGETTIAQFAERVLNQLILASLTAPNSSSTADTPAEYRETLSL</sequence>
<dbReference type="Gene3D" id="1.10.1200.10">
    <property type="entry name" value="ACP-like"/>
    <property type="match status" value="1"/>
</dbReference>
<dbReference type="SMART" id="SM00823">
    <property type="entry name" value="PKS_PP"/>
    <property type="match status" value="1"/>
</dbReference>
<dbReference type="GO" id="GO:0044550">
    <property type="term" value="P:secondary metabolite biosynthetic process"/>
    <property type="evidence" value="ECO:0007669"/>
    <property type="project" value="TreeGrafter"/>
</dbReference>
<dbReference type="GO" id="GO:0004315">
    <property type="term" value="F:3-oxoacyl-[acyl-carrier-protein] synthase activity"/>
    <property type="evidence" value="ECO:0007669"/>
    <property type="project" value="InterPro"/>
</dbReference>
<dbReference type="GO" id="GO:0006633">
    <property type="term" value="P:fatty acid biosynthetic process"/>
    <property type="evidence" value="ECO:0007669"/>
    <property type="project" value="InterPro"/>
</dbReference>
<accession>A0A951UNH5</accession>
<dbReference type="GO" id="GO:0031177">
    <property type="term" value="F:phosphopantetheine binding"/>
    <property type="evidence" value="ECO:0007669"/>
    <property type="project" value="InterPro"/>
</dbReference>
<dbReference type="InterPro" id="IPR013751">
    <property type="entry name" value="ACP_syn_III_N"/>
</dbReference>
<evidence type="ECO:0000256" key="1">
    <source>
        <dbReference type="ARBA" id="ARBA00022450"/>
    </source>
</evidence>
<evidence type="ECO:0000313" key="7">
    <source>
        <dbReference type="Proteomes" id="UP000757435"/>
    </source>
</evidence>
<dbReference type="Proteomes" id="UP000757435">
    <property type="component" value="Unassembled WGS sequence"/>
</dbReference>
<dbReference type="SUPFAM" id="SSF47336">
    <property type="entry name" value="ACP-like"/>
    <property type="match status" value="1"/>
</dbReference>
<name>A0A951UNH5_9CYAN</name>
<keyword evidence="3" id="KW-0808">Transferase</keyword>
<evidence type="ECO:0000256" key="2">
    <source>
        <dbReference type="ARBA" id="ARBA00022553"/>
    </source>
</evidence>
<dbReference type="Pfam" id="PF08541">
    <property type="entry name" value="ACP_syn_III_C"/>
    <property type="match status" value="1"/>
</dbReference>
<dbReference type="InterPro" id="IPR016039">
    <property type="entry name" value="Thiolase-like"/>
</dbReference>
<evidence type="ECO:0000256" key="3">
    <source>
        <dbReference type="ARBA" id="ARBA00022679"/>
    </source>
</evidence>
<dbReference type="PROSITE" id="PS50075">
    <property type="entry name" value="CARRIER"/>
    <property type="match status" value="1"/>
</dbReference>
<dbReference type="InterPro" id="IPR020806">
    <property type="entry name" value="PKS_PP-bd"/>
</dbReference>
<gene>
    <name evidence="6" type="ORF">KME15_18870</name>
</gene>
<dbReference type="InterPro" id="IPR009081">
    <property type="entry name" value="PP-bd_ACP"/>
</dbReference>